<keyword evidence="2" id="KW-1185">Reference proteome</keyword>
<organism evidence="1 2">
    <name type="scientific">Catharanthus roseus</name>
    <name type="common">Madagascar periwinkle</name>
    <name type="synonym">Vinca rosea</name>
    <dbReference type="NCBI Taxonomy" id="4058"/>
    <lineage>
        <taxon>Eukaryota</taxon>
        <taxon>Viridiplantae</taxon>
        <taxon>Streptophyta</taxon>
        <taxon>Embryophyta</taxon>
        <taxon>Tracheophyta</taxon>
        <taxon>Spermatophyta</taxon>
        <taxon>Magnoliopsida</taxon>
        <taxon>eudicotyledons</taxon>
        <taxon>Gunneridae</taxon>
        <taxon>Pentapetalae</taxon>
        <taxon>asterids</taxon>
        <taxon>lamiids</taxon>
        <taxon>Gentianales</taxon>
        <taxon>Apocynaceae</taxon>
        <taxon>Rauvolfioideae</taxon>
        <taxon>Vinceae</taxon>
        <taxon>Catharanthinae</taxon>
        <taxon>Catharanthus</taxon>
    </lineage>
</organism>
<evidence type="ECO:0000313" key="1">
    <source>
        <dbReference type="EMBL" id="KAI5650752.1"/>
    </source>
</evidence>
<protein>
    <submittedName>
        <fullName evidence="1">Uncharacterized protein</fullName>
    </submittedName>
</protein>
<sequence length="88" mass="9777">MVSHRSHSSRLYLSLVSFGTGYHRWYQSSRVGSVSGSADETPIEAEAEAHRKNFSRRPHSPGHETEAMPESSSHGQTNTASHEIIRIS</sequence>
<name>A0ACB9ZSP4_CATRO</name>
<proteinExistence type="predicted"/>
<comment type="caution">
    <text evidence="1">The sequence shown here is derived from an EMBL/GenBank/DDBJ whole genome shotgun (WGS) entry which is preliminary data.</text>
</comment>
<evidence type="ECO:0000313" key="2">
    <source>
        <dbReference type="Proteomes" id="UP001060085"/>
    </source>
</evidence>
<dbReference type="Proteomes" id="UP001060085">
    <property type="component" value="Linkage Group LG08"/>
</dbReference>
<dbReference type="EMBL" id="CM044708">
    <property type="protein sequence ID" value="KAI5650752.1"/>
    <property type="molecule type" value="Genomic_DNA"/>
</dbReference>
<accession>A0ACB9ZSP4</accession>
<reference evidence="2" key="1">
    <citation type="journal article" date="2023" name="Nat. Plants">
        <title>Single-cell RNA sequencing provides a high-resolution roadmap for understanding the multicellular compartmentation of specialized metabolism.</title>
        <authorList>
            <person name="Sun S."/>
            <person name="Shen X."/>
            <person name="Li Y."/>
            <person name="Li Y."/>
            <person name="Wang S."/>
            <person name="Li R."/>
            <person name="Zhang H."/>
            <person name="Shen G."/>
            <person name="Guo B."/>
            <person name="Wei J."/>
            <person name="Xu J."/>
            <person name="St-Pierre B."/>
            <person name="Chen S."/>
            <person name="Sun C."/>
        </authorList>
    </citation>
    <scope>NUCLEOTIDE SEQUENCE [LARGE SCALE GENOMIC DNA]</scope>
</reference>
<gene>
    <name evidence="1" type="ORF">M9H77_36757</name>
</gene>